<keyword evidence="5" id="KW-1185">Reference proteome</keyword>
<evidence type="ECO:0000256" key="1">
    <source>
        <dbReference type="ARBA" id="ARBA00010734"/>
    </source>
</evidence>
<dbReference type="OMA" id="SHAKERY"/>
<dbReference type="PANTHER" id="PTHR23271">
    <property type="entry name" value="HEPATOCELLULAR CARCINOMA-ASSOCIATED ANTIGEN 66"/>
    <property type="match status" value="1"/>
</dbReference>
<comment type="similarity">
    <text evidence="1">Belongs to the UTP6 family.</text>
</comment>
<dbReference type="PANTHER" id="PTHR23271:SF1">
    <property type="entry name" value="U3 SMALL NUCLEOLAR RNA-ASSOCIATED PROTEIN 6 HOMOLOG"/>
    <property type="match status" value="1"/>
</dbReference>
<dbReference type="GO" id="GO:0000462">
    <property type="term" value="P:maturation of SSU-rRNA from tricistronic rRNA transcript (SSU-rRNA, 5.8S rRNA, LSU-rRNA)"/>
    <property type="evidence" value="ECO:0007669"/>
    <property type="project" value="InterPro"/>
</dbReference>
<accession>A0A8C4NJU4</accession>
<feature type="signal peptide" evidence="2">
    <location>
        <begin position="1"/>
        <end position="22"/>
    </location>
</feature>
<dbReference type="SMART" id="SM00386">
    <property type="entry name" value="HAT"/>
    <property type="match status" value="3"/>
</dbReference>
<feature type="domain" description="U3 small nucleolar RNA-associated protein 6 homolog C-terminal" evidence="3">
    <location>
        <begin position="142"/>
        <end position="408"/>
    </location>
</feature>
<keyword evidence="2" id="KW-0732">Signal</keyword>
<feature type="chain" id="PRO_5034945853" evidence="2">
    <location>
        <begin position="23"/>
        <end position="440"/>
    </location>
</feature>
<evidence type="ECO:0000313" key="5">
    <source>
        <dbReference type="Proteomes" id="UP000694388"/>
    </source>
</evidence>
<reference evidence="4" key="1">
    <citation type="submission" date="2025-08" db="UniProtKB">
        <authorList>
            <consortium name="Ensembl"/>
        </authorList>
    </citation>
    <scope>IDENTIFICATION</scope>
</reference>
<evidence type="ECO:0000259" key="3">
    <source>
        <dbReference type="Pfam" id="PF24892"/>
    </source>
</evidence>
<dbReference type="InterPro" id="IPR003107">
    <property type="entry name" value="HAT"/>
</dbReference>
<name>A0A8C4NJU4_EPTBU</name>
<dbReference type="Gene3D" id="1.25.40.10">
    <property type="entry name" value="Tetratricopeptide repeat domain"/>
    <property type="match status" value="1"/>
</dbReference>
<dbReference type="AlphaFoldDB" id="A0A8C4NJU4"/>
<dbReference type="GeneTree" id="ENSGT00390000016493"/>
<sequence length="440" mass="50833">MPATHDFEWALFIFCVLCSISAWSCSMPIRCTIDVPYYRGPRLKRKSYAFPQGVMNGDVARVVYRKATAQIPDAEFHILLLNIAKLFSFTQELCAEMQADLQKCHSNDPATWDMIAKEQLEEHLTEAPAEGYLCLAKREKKSYSVYEEAIKVLNTEEMWRFYINFCLCRLQKKKAPQTVEKMTMRTLSVFERAHDAGLLSEELYTQWVKTLQNAHMLDKAKTIAWEMVHKFPLCVHAWINLVKLLWDDPPAALSSFQEGLAALPENEVLPLWAIQMEWSEEKQSIQETEEMYQQSVLASSRSLSSHAKERYLFWANRIGGYKKARRVFCRLHGLQPNTLQFFNTMLDIEKEQGGNSIDLLRDCYERCLQQFGSTEPDMWLRYIKEELSHPSGSPVQCGRLFWRASQSLQGAYIVKFKNMYAGLQAGMDLDLEDSDGNSSD</sequence>
<dbReference type="SUPFAM" id="SSF48452">
    <property type="entry name" value="TPR-like"/>
    <property type="match status" value="2"/>
</dbReference>
<protein>
    <submittedName>
        <fullName evidence="4">UTP6 small subunit processome component</fullName>
    </submittedName>
</protein>
<dbReference type="GO" id="GO:0030515">
    <property type="term" value="F:snoRNA binding"/>
    <property type="evidence" value="ECO:0007669"/>
    <property type="project" value="InterPro"/>
</dbReference>
<dbReference type="GO" id="GO:0032040">
    <property type="term" value="C:small-subunit processome"/>
    <property type="evidence" value="ECO:0007669"/>
    <property type="project" value="TreeGrafter"/>
</dbReference>
<dbReference type="GO" id="GO:0034388">
    <property type="term" value="C:Pwp2p-containing subcomplex of 90S preribosome"/>
    <property type="evidence" value="ECO:0007669"/>
    <property type="project" value="TreeGrafter"/>
</dbReference>
<dbReference type="InterPro" id="IPR011990">
    <property type="entry name" value="TPR-like_helical_dom_sf"/>
</dbReference>
<dbReference type="Ensembl" id="ENSEBUT00000003869.1">
    <property type="protein sequence ID" value="ENSEBUP00000003497.1"/>
    <property type="gene ID" value="ENSEBUG00000002540.1"/>
</dbReference>
<reference evidence="4" key="2">
    <citation type="submission" date="2025-09" db="UniProtKB">
        <authorList>
            <consortium name="Ensembl"/>
        </authorList>
    </citation>
    <scope>IDENTIFICATION</scope>
</reference>
<dbReference type="Pfam" id="PF24892">
    <property type="entry name" value="UTP6_C"/>
    <property type="match status" value="1"/>
</dbReference>
<dbReference type="InterPro" id="IPR056907">
    <property type="entry name" value="UTP6_C"/>
</dbReference>
<evidence type="ECO:0000313" key="4">
    <source>
        <dbReference type="Ensembl" id="ENSEBUP00000003497.1"/>
    </source>
</evidence>
<organism evidence="4 5">
    <name type="scientific">Eptatretus burgeri</name>
    <name type="common">Inshore hagfish</name>
    <dbReference type="NCBI Taxonomy" id="7764"/>
    <lineage>
        <taxon>Eukaryota</taxon>
        <taxon>Metazoa</taxon>
        <taxon>Chordata</taxon>
        <taxon>Craniata</taxon>
        <taxon>Vertebrata</taxon>
        <taxon>Cyclostomata</taxon>
        <taxon>Myxini</taxon>
        <taxon>Myxiniformes</taxon>
        <taxon>Myxinidae</taxon>
        <taxon>Eptatretinae</taxon>
        <taxon>Eptatretus</taxon>
    </lineage>
</organism>
<dbReference type="Proteomes" id="UP000694388">
    <property type="component" value="Unplaced"/>
</dbReference>
<proteinExistence type="inferred from homology"/>
<evidence type="ECO:0000256" key="2">
    <source>
        <dbReference type="SAM" id="SignalP"/>
    </source>
</evidence>
<dbReference type="InterPro" id="IPR013949">
    <property type="entry name" value="Utp6"/>
</dbReference>